<evidence type="ECO:0000256" key="5">
    <source>
        <dbReference type="PROSITE-ProRule" id="PRU00302"/>
    </source>
</evidence>
<evidence type="ECO:0000259" key="7">
    <source>
        <dbReference type="PROSITE" id="PS50923"/>
    </source>
</evidence>
<evidence type="ECO:0000256" key="4">
    <source>
        <dbReference type="ARBA" id="ARBA00023157"/>
    </source>
</evidence>
<feature type="domain" description="Sushi" evidence="7">
    <location>
        <begin position="439"/>
        <end position="495"/>
    </location>
</feature>
<dbReference type="PROSITE" id="PS50923">
    <property type="entry name" value="SUSHI"/>
    <property type="match status" value="8"/>
</dbReference>
<dbReference type="Pfam" id="PF00084">
    <property type="entry name" value="Sushi"/>
    <property type="match status" value="8"/>
</dbReference>
<feature type="domain" description="Sushi" evidence="7">
    <location>
        <begin position="202"/>
        <end position="259"/>
    </location>
</feature>
<feature type="domain" description="Sushi" evidence="7">
    <location>
        <begin position="378"/>
        <end position="436"/>
    </location>
</feature>
<organism evidence="8 9">
    <name type="scientific">Labeo rohita</name>
    <name type="common">Indian major carp</name>
    <name type="synonym">Cyprinus rohita</name>
    <dbReference type="NCBI Taxonomy" id="84645"/>
    <lineage>
        <taxon>Eukaryota</taxon>
        <taxon>Metazoa</taxon>
        <taxon>Chordata</taxon>
        <taxon>Craniata</taxon>
        <taxon>Vertebrata</taxon>
        <taxon>Euteleostomi</taxon>
        <taxon>Actinopterygii</taxon>
        <taxon>Neopterygii</taxon>
        <taxon>Teleostei</taxon>
        <taxon>Ostariophysi</taxon>
        <taxon>Cypriniformes</taxon>
        <taxon>Cyprinidae</taxon>
        <taxon>Labeoninae</taxon>
        <taxon>Labeonini</taxon>
        <taxon>Labeo</taxon>
    </lineage>
</organism>
<feature type="domain" description="Sushi" evidence="7">
    <location>
        <begin position="81"/>
        <end position="136"/>
    </location>
</feature>
<evidence type="ECO:0000313" key="9">
    <source>
        <dbReference type="Proteomes" id="UP000290572"/>
    </source>
</evidence>
<dbReference type="EMBL" id="QBIY01011554">
    <property type="protein sequence ID" value="RXN30659.1"/>
    <property type="molecule type" value="Genomic_DNA"/>
</dbReference>
<protein>
    <submittedName>
        <fullName evidence="8">Complement factor H-like protein</fullName>
    </submittedName>
</protein>
<feature type="domain" description="Sushi" evidence="7">
    <location>
        <begin position="137"/>
        <end position="201"/>
    </location>
</feature>
<comment type="caution">
    <text evidence="5">Lacks conserved residue(s) required for the propagation of feature annotation.</text>
</comment>
<dbReference type="Gene3D" id="2.10.70.10">
    <property type="entry name" value="Complement Module, domain 1"/>
    <property type="match status" value="8"/>
</dbReference>
<keyword evidence="4" id="KW-1015">Disulfide bond</keyword>
<proteinExistence type="evidence at protein level"/>
<evidence type="ECO:0000256" key="1">
    <source>
        <dbReference type="ARBA" id="ARBA00004328"/>
    </source>
</evidence>
<gene>
    <name evidence="8" type="ORF">ROHU_017565</name>
</gene>
<keyword evidence="9" id="KW-1185">Reference proteome</keyword>
<feature type="domain" description="Sushi" evidence="7">
    <location>
        <begin position="319"/>
        <end position="377"/>
    </location>
</feature>
<evidence type="ECO:0007829" key="10">
    <source>
        <dbReference type="PeptideAtlas" id="A0A498NFR2"/>
    </source>
</evidence>
<dbReference type="PANTHER" id="PTHR45785">
    <property type="entry name" value="COMPLEMENT FACTOR H-RELATED"/>
    <property type="match status" value="1"/>
</dbReference>
<dbReference type="PANTHER" id="PTHR45785:SF2">
    <property type="entry name" value="COMPLEMENT FACTOR H-RELATED"/>
    <property type="match status" value="1"/>
</dbReference>
<dbReference type="Proteomes" id="UP000290572">
    <property type="component" value="Unassembled WGS sequence"/>
</dbReference>
<dbReference type="InterPro" id="IPR051503">
    <property type="entry name" value="ComplSys_Reg/VirEntry_Med"/>
</dbReference>
<feature type="chain" id="PRO_5019776547" evidence="6">
    <location>
        <begin position="23"/>
        <end position="592"/>
    </location>
</feature>
<feature type="signal peptide" evidence="6">
    <location>
        <begin position="1"/>
        <end position="22"/>
    </location>
</feature>
<sequence>MRVPVKLLGFGIWLLSLHCARCEECLREDIKYENTEPIEKASYPDGETVKVNCMTGYAGLYKLKCEKGKWKNIIERQCANIKCTAPDIPNGQVEEKMSEFRKGAVLQYKCNPGFKKREGIPKCAKFGWTVKPECDEVTCDLKSTTFGVKKINPEGKTIFRAGERVEITCSEKYWIFGTKETRKSFTCQYDGRWDSEPVCQEITCEVPRDQHVSYPEYYFRGDMKLETIIYYNCEVGYEKMAAEATCTEDGWTPKPLCEKKMCATPDIPNAEIVGVWTQNYRINSRIEYKCSPGFEPEEPIEITCDSRLRWNGIKQCTEKMCATPDIPNAEIVGVRKQNYRINSRIEYKCSPGFEPEETIEITCDSRHRWNGIKQCTEKMCATPVIPNAEIVGVQKQNYRINSRIEYKCSPGFEPEQRIQITCDSQVQWTGIHQCTEKQKLCLDPSLENGFIYKQPSNKENIFYSCNTGYKPFSGKWWDSVTCIKGSWSDEPRCIPKEKCGALPSVHHGKPQQTKHDGQETAFECDPGFIPTQKLIKCIDGTWEKPVCKEYLAAIFAAPSYACPRNPEMGKFKRTNTSFTTFARFSPVATDTS</sequence>
<dbReference type="SUPFAM" id="SSF57535">
    <property type="entry name" value="Complement control module/SCR domain"/>
    <property type="match status" value="8"/>
</dbReference>
<comment type="subcellular location">
    <subcellularLocation>
        <location evidence="1">Virion</location>
    </subcellularLocation>
</comment>
<evidence type="ECO:0000256" key="6">
    <source>
        <dbReference type="SAM" id="SignalP"/>
    </source>
</evidence>
<comment type="caution">
    <text evidence="8">The sequence shown here is derived from an EMBL/GenBank/DDBJ whole genome shotgun (WGS) entry which is preliminary data.</text>
</comment>
<accession>A0A498NFR2</accession>
<keyword evidence="10" id="KW-1267">Proteomics identification</keyword>
<evidence type="ECO:0000256" key="2">
    <source>
        <dbReference type="ARBA" id="ARBA00022659"/>
    </source>
</evidence>
<dbReference type="AlphaFoldDB" id="A0A498NFR2"/>
<feature type="domain" description="Sushi" evidence="7">
    <location>
        <begin position="260"/>
        <end position="318"/>
    </location>
</feature>
<keyword evidence="3 6" id="KW-0732">Signal</keyword>
<dbReference type="CDD" id="cd00033">
    <property type="entry name" value="CCP"/>
    <property type="match status" value="4"/>
</dbReference>
<evidence type="ECO:0000313" key="8">
    <source>
        <dbReference type="EMBL" id="RXN30659.1"/>
    </source>
</evidence>
<feature type="domain" description="Sushi" evidence="7">
    <location>
        <begin position="497"/>
        <end position="549"/>
    </location>
</feature>
<dbReference type="InterPro" id="IPR000436">
    <property type="entry name" value="Sushi_SCR_CCP_dom"/>
</dbReference>
<name>A0A498NFR2_LABRO</name>
<dbReference type="STRING" id="84645.A0A498NFR2"/>
<dbReference type="SMART" id="SM00032">
    <property type="entry name" value="CCP"/>
    <property type="match status" value="9"/>
</dbReference>
<keyword evidence="2 5" id="KW-0768">Sushi</keyword>
<evidence type="ECO:0000256" key="3">
    <source>
        <dbReference type="ARBA" id="ARBA00022729"/>
    </source>
</evidence>
<dbReference type="InterPro" id="IPR035976">
    <property type="entry name" value="Sushi/SCR/CCP_sf"/>
</dbReference>
<reference evidence="8 9" key="1">
    <citation type="submission" date="2018-03" db="EMBL/GenBank/DDBJ databases">
        <title>Draft genome sequence of Rohu Carp (Labeo rohita).</title>
        <authorList>
            <person name="Das P."/>
            <person name="Kushwaha B."/>
            <person name="Joshi C.G."/>
            <person name="Kumar D."/>
            <person name="Nagpure N.S."/>
            <person name="Sahoo L."/>
            <person name="Das S.P."/>
            <person name="Bit A."/>
            <person name="Patnaik S."/>
            <person name="Meher P.K."/>
            <person name="Jayasankar P."/>
            <person name="Koringa P.G."/>
            <person name="Patel N.V."/>
            <person name="Hinsu A.T."/>
            <person name="Kumar R."/>
            <person name="Pandey M."/>
            <person name="Agarwal S."/>
            <person name="Srivastava S."/>
            <person name="Singh M."/>
            <person name="Iquebal M.A."/>
            <person name="Jaiswal S."/>
            <person name="Angadi U.B."/>
            <person name="Kumar N."/>
            <person name="Raza M."/>
            <person name="Shah T.M."/>
            <person name="Rai A."/>
            <person name="Jena J.K."/>
        </authorList>
    </citation>
    <scope>NUCLEOTIDE SEQUENCE [LARGE SCALE GENOMIC DNA]</scope>
    <source>
        <strain evidence="8">DASCIFA01</strain>
        <tissue evidence="8">Testis</tissue>
    </source>
</reference>